<dbReference type="Proteomes" id="UP000597886">
    <property type="component" value="Unassembled WGS sequence"/>
</dbReference>
<dbReference type="EMBL" id="WVRA01000010">
    <property type="protein sequence ID" value="NOE20410.1"/>
    <property type="molecule type" value="Genomic_DNA"/>
</dbReference>
<name>A0AA91BPW3_9RHOB</name>
<gene>
    <name evidence="1" type="ORF">GS634_19975</name>
</gene>
<protein>
    <recommendedName>
        <fullName evidence="3">Lipoprotein</fullName>
    </recommendedName>
</protein>
<reference evidence="1" key="1">
    <citation type="submission" date="2019-12" db="EMBL/GenBank/DDBJ databases">
        <title>Ruegeria JWLKs population differentiation of coral mucus and skeleton niches.</title>
        <authorList>
            <person name="Luo D."/>
        </authorList>
    </citation>
    <scope>NUCLEOTIDE SEQUENCE</scope>
    <source>
        <strain evidence="1">HKCCD6181</strain>
    </source>
</reference>
<accession>A0AA91BPW3</accession>
<evidence type="ECO:0000313" key="1">
    <source>
        <dbReference type="EMBL" id="NOE20410.1"/>
    </source>
</evidence>
<evidence type="ECO:0008006" key="3">
    <source>
        <dbReference type="Google" id="ProtNLM"/>
    </source>
</evidence>
<dbReference type="PROSITE" id="PS51257">
    <property type="entry name" value="PROKAR_LIPOPROTEIN"/>
    <property type="match status" value="1"/>
</dbReference>
<comment type="caution">
    <text evidence="1">The sequence shown here is derived from an EMBL/GenBank/DDBJ whole genome shotgun (WGS) entry which is preliminary data.</text>
</comment>
<organism evidence="1 2">
    <name type="scientific">Ruegeria atlantica</name>
    <dbReference type="NCBI Taxonomy" id="81569"/>
    <lineage>
        <taxon>Bacteria</taxon>
        <taxon>Pseudomonadati</taxon>
        <taxon>Pseudomonadota</taxon>
        <taxon>Alphaproteobacteria</taxon>
        <taxon>Rhodobacterales</taxon>
        <taxon>Roseobacteraceae</taxon>
        <taxon>Ruegeria</taxon>
    </lineage>
</organism>
<sequence length="90" mass="9461">MQKRIAITITLVSITAGCSAQFTGGKSKAFEPGNLPDSVVALAEPGQDLATARLMPEDNCFWYEHSGPVETTLVPLRATNGAPICAARDA</sequence>
<dbReference type="AlphaFoldDB" id="A0AA91BPW3"/>
<dbReference type="RefSeq" id="WP_050605691.1">
    <property type="nucleotide sequence ID" value="NZ_WVRA01000010.1"/>
</dbReference>
<evidence type="ECO:0000313" key="2">
    <source>
        <dbReference type="Proteomes" id="UP000597886"/>
    </source>
</evidence>
<proteinExistence type="predicted"/>